<comment type="caution">
    <text evidence="2">The sequence shown here is derived from an EMBL/GenBank/DDBJ whole genome shotgun (WGS) entry which is preliminary data.</text>
</comment>
<dbReference type="Proteomes" id="UP001396334">
    <property type="component" value="Unassembled WGS sequence"/>
</dbReference>
<reference evidence="2 3" key="1">
    <citation type="journal article" date="2024" name="G3 (Bethesda)">
        <title>Genome assembly of Hibiscus sabdariffa L. provides insights into metabolisms of medicinal natural products.</title>
        <authorList>
            <person name="Kim T."/>
        </authorList>
    </citation>
    <scope>NUCLEOTIDE SEQUENCE [LARGE SCALE GENOMIC DNA]</scope>
    <source>
        <strain evidence="2">TK-2024</strain>
        <tissue evidence="2">Old leaves</tissue>
    </source>
</reference>
<keyword evidence="3" id="KW-1185">Reference proteome</keyword>
<name>A0ABR2NT19_9ROSI</name>
<organism evidence="2 3">
    <name type="scientific">Hibiscus sabdariffa</name>
    <name type="common">roselle</name>
    <dbReference type="NCBI Taxonomy" id="183260"/>
    <lineage>
        <taxon>Eukaryota</taxon>
        <taxon>Viridiplantae</taxon>
        <taxon>Streptophyta</taxon>
        <taxon>Embryophyta</taxon>
        <taxon>Tracheophyta</taxon>
        <taxon>Spermatophyta</taxon>
        <taxon>Magnoliopsida</taxon>
        <taxon>eudicotyledons</taxon>
        <taxon>Gunneridae</taxon>
        <taxon>Pentapetalae</taxon>
        <taxon>rosids</taxon>
        <taxon>malvids</taxon>
        <taxon>Malvales</taxon>
        <taxon>Malvaceae</taxon>
        <taxon>Malvoideae</taxon>
        <taxon>Hibiscus</taxon>
    </lineage>
</organism>
<proteinExistence type="predicted"/>
<protein>
    <submittedName>
        <fullName evidence="2">Uncharacterized protein</fullName>
    </submittedName>
</protein>
<keyword evidence="1" id="KW-0472">Membrane</keyword>
<evidence type="ECO:0000313" key="3">
    <source>
        <dbReference type="Proteomes" id="UP001396334"/>
    </source>
</evidence>
<evidence type="ECO:0000313" key="2">
    <source>
        <dbReference type="EMBL" id="KAK8979127.1"/>
    </source>
</evidence>
<feature type="transmembrane region" description="Helical" evidence="1">
    <location>
        <begin position="37"/>
        <end position="56"/>
    </location>
</feature>
<gene>
    <name evidence="2" type="ORF">V6N11_009338</name>
</gene>
<keyword evidence="1" id="KW-1133">Transmembrane helix</keyword>
<dbReference type="EMBL" id="JBBPBN010000103">
    <property type="protein sequence ID" value="KAK8979127.1"/>
    <property type="molecule type" value="Genomic_DNA"/>
</dbReference>
<accession>A0ABR2NT19</accession>
<sequence>MIMKTICFPSATAPFCRAWWTPRPALCYASPCEPSRAIIILLYAAVATTLSASIVVSRRCCRVKPCLVSSPPLRKGSGNPRTHSVMERAPEWAVCSSWVSPSMGFGY</sequence>
<keyword evidence="1" id="KW-0812">Transmembrane</keyword>
<evidence type="ECO:0000256" key="1">
    <source>
        <dbReference type="SAM" id="Phobius"/>
    </source>
</evidence>